<feature type="region of interest" description="Disordered" evidence="1">
    <location>
        <begin position="122"/>
        <end position="141"/>
    </location>
</feature>
<gene>
    <name evidence="2" type="ORF">MSPICULIGERA_LOCUS15461</name>
</gene>
<keyword evidence="3" id="KW-1185">Reference proteome</keyword>
<feature type="compositionally biased region" description="Pro residues" evidence="1">
    <location>
        <begin position="437"/>
        <end position="446"/>
    </location>
</feature>
<feature type="region of interest" description="Disordered" evidence="1">
    <location>
        <begin position="166"/>
        <end position="219"/>
    </location>
</feature>
<proteinExistence type="predicted"/>
<protein>
    <submittedName>
        <fullName evidence="2">Uncharacterized protein</fullName>
    </submittedName>
</protein>
<accession>A0AA36CXI1</accession>
<sequence length="818" mass="89109">MLPSPNQPSPIHSGDSPRHQTRRQHRDRLQNLIAEPGQPEAVQQGLSEQQQQQDVQRMQLELQNRKQRHPEAVQPIASEPQQKEGVQEQQQRAVQNKKLALQNRGNIQLEKPENLVVAQRQPEPVPSVVAEHQQQQGVQNTKIELQLEKPPDFVSGQRQPEAILQGVTEQQQQQGAQKTMPEFQNRDNIQPEKQQDFVVKQRQPEQVPKVDSEPQQQQGVQNTTLELQLEKPQHAAVKQPEAVQAVVSKQQQQQEVQRRSLKNQKLSNVQLDDIVKAVRAQLWVGADAELRSQAQIDAQLRPKIGQVQATPNYDQRILGNGQQLTRQGFEEVQEGYNYLRNKLKPFKPNFSIANNFKAFKQKIVPDKPDPELEPAYRALKSQEEKEQKNTDTETVVAPPDDRGLKQAGPAGDQQQPVAPNDAGPVNPAPTDKTVAPKPEPQKPSPSPGTGTGDASAKPAPGPQGGGDKGASASTKKPGGGDATVSSKPASGGSKKPGGGEATASRKPGSGGTTSAKPGGASGASKGATGSTPKGASGASKGASGASGGTTKEAGGGGGQANQGANSDEKPKWNGICGAETRCETKGIMLFKGILYSGDALGLCLLKTSGCVDLPYGWSRMVESVYVPDRDACYVLYTEPKCQGHEMKITRQKVFDKKTENLGDWNLAREHESISLCNDYGIKPSGRLQNADSNDNLDRLIKAVVLKTLKCGTETRCETKGIMLFKGILYSGDALGLCLLKTSGCVDLPYGWSRMVESVYVPDRDACYVLYTESKCQGHAMKITRQKVFDKKTENLGDWNLAREHESISLCNEFQRTHS</sequence>
<feature type="non-terminal residue" evidence="2">
    <location>
        <position position="818"/>
    </location>
</feature>
<dbReference type="EMBL" id="CATQJA010002648">
    <property type="protein sequence ID" value="CAJ0577183.1"/>
    <property type="molecule type" value="Genomic_DNA"/>
</dbReference>
<feature type="compositionally biased region" description="Low complexity" evidence="1">
    <location>
        <begin position="43"/>
        <end position="62"/>
    </location>
</feature>
<evidence type="ECO:0000256" key="1">
    <source>
        <dbReference type="SAM" id="MobiDB-lite"/>
    </source>
</evidence>
<organism evidence="2 3">
    <name type="scientific">Mesorhabditis spiculigera</name>
    <dbReference type="NCBI Taxonomy" id="96644"/>
    <lineage>
        <taxon>Eukaryota</taxon>
        <taxon>Metazoa</taxon>
        <taxon>Ecdysozoa</taxon>
        <taxon>Nematoda</taxon>
        <taxon>Chromadorea</taxon>
        <taxon>Rhabditida</taxon>
        <taxon>Rhabditina</taxon>
        <taxon>Rhabditomorpha</taxon>
        <taxon>Rhabditoidea</taxon>
        <taxon>Rhabditidae</taxon>
        <taxon>Mesorhabditinae</taxon>
        <taxon>Mesorhabditis</taxon>
    </lineage>
</organism>
<name>A0AA36CXI1_9BILA</name>
<evidence type="ECO:0000313" key="2">
    <source>
        <dbReference type="EMBL" id="CAJ0577183.1"/>
    </source>
</evidence>
<feature type="region of interest" description="Disordered" evidence="1">
    <location>
        <begin position="380"/>
        <end position="571"/>
    </location>
</feature>
<evidence type="ECO:0000313" key="3">
    <source>
        <dbReference type="Proteomes" id="UP001177023"/>
    </source>
</evidence>
<comment type="caution">
    <text evidence="2">The sequence shown here is derived from an EMBL/GenBank/DDBJ whole genome shotgun (WGS) entry which is preliminary data.</text>
</comment>
<dbReference type="AlphaFoldDB" id="A0AA36CXI1"/>
<dbReference type="Proteomes" id="UP001177023">
    <property type="component" value="Unassembled WGS sequence"/>
</dbReference>
<feature type="region of interest" description="Disordered" evidence="1">
    <location>
        <begin position="1"/>
        <end position="94"/>
    </location>
</feature>
<feature type="compositionally biased region" description="Polar residues" evidence="1">
    <location>
        <begin position="132"/>
        <end position="141"/>
    </location>
</feature>
<feature type="compositionally biased region" description="Basic and acidic residues" evidence="1">
    <location>
        <begin position="380"/>
        <end position="391"/>
    </location>
</feature>
<feature type="compositionally biased region" description="Low complexity" evidence="1">
    <location>
        <begin position="512"/>
        <end position="552"/>
    </location>
</feature>
<reference evidence="2" key="1">
    <citation type="submission" date="2023-06" db="EMBL/GenBank/DDBJ databases">
        <authorList>
            <person name="Delattre M."/>
        </authorList>
    </citation>
    <scope>NUCLEOTIDE SEQUENCE</scope>
    <source>
        <strain evidence="2">AF72</strain>
    </source>
</reference>